<proteinExistence type="inferred from homology"/>
<dbReference type="InterPro" id="IPR036116">
    <property type="entry name" value="FN3_sf"/>
</dbReference>
<dbReference type="GO" id="GO:0004252">
    <property type="term" value="F:serine-type endopeptidase activity"/>
    <property type="evidence" value="ECO:0007669"/>
    <property type="project" value="UniProtKB-UniRule"/>
</dbReference>
<feature type="active site" description="Charge relay system" evidence="6">
    <location>
        <position position="355"/>
    </location>
</feature>
<dbReference type="GO" id="GO:0046872">
    <property type="term" value="F:metal ion binding"/>
    <property type="evidence" value="ECO:0007669"/>
    <property type="project" value="UniProtKB-KW"/>
</dbReference>
<dbReference type="Gene3D" id="3.30.70.80">
    <property type="entry name" value="Peptidase S8 propeptide/proteinase inhibitor I9"/>
    <property type="match status" value="1"/>
</dbReference>
<dbReference type="InterPro" id="IPR037045">
    <property type="entry name" value="S8pro/Inhibitor_I9_sf"/>
</dbReference>
<keyword evidence="2 6" id="KW-0645">Protease</keyword>
<dbReference type="CDD" id="cd07477">
    <property type="entry name" value="Peptidases_S8_Subtilisin_subset"/>
    <property type="match status" value="1"/>
</dbReference>
<dbReference type="OrthoDB" id="9798386at2"/>
<evidence type="ECO:0000256" key="6">
    <source>
        <dbReference type="PROSITE-ProRule" id="PRU01240"/>
    </source>
</evidence>
<dbReference type="PROSITE" id="PS51892">
    <property type="entry name" value="SUBTILASE"/>
    <property type="match status" value="1"/>
</dbReference>
<comment type="similarity">
    <text evidence="1 6 7">Belongs to the peptidase S8 family.</text>
</comment>
<reference evidence="9 10" key="1">
    <citation type="submission" date="2019-02" db="EMBL/GenBank/DDBJ databases">
        <title>Paenibacillus sp. nov., isolated from surface-sterilized tissue of Thalictrum simplex L.</title>
        <authorList>
            <person name="Tuo L."/>
        </authorList>
    </citation>
    <scope>NUCLEOTIDE SEQUENCE [LARGE SCALE GENOMIC DNA]</scope>
    <source>
        <strain evidence="9 10">N2SHLJ1</strain>
    </source>
</reference>
<dbReference type="PANTHER" id="PTHR43806">
    <property type="entry name" value="PEPTIDASE S8"/>
    <property type="match status" value="1"/>
</dbReference>
<dbReference type="Gene3D" id="3.40.50.200">
    <property type="entry name" value="Peptidase S8/S53 domain"/>
    <property type="match status" value="1"/>
</dbReference>
<dbReference type="InterPro" id="IPR034202">
    <property type="entry name" value="Subtilisin_Carlsberg-like"/>
</dbReference>
<accession>A0A4Q9DED2</accession>
<keyword evidence="4 6" id="KW-0378">Hydrolase</keyword>
<dbReference type="InterPro" id="IPR013783">
    <property type="entry name" value="Ig-like_fold"/>
</dbReference>
<evidence type="ECO:0000256" key="1">
    <source>
        <dbReference type="ARBA" id="ARBA00011073"/>
    </source>
</evidence>
<dbReference type="InterPro" id="IPR023828">
    <property type="entry name" value="Peptidase_S8_Ser-AS"/>
</dbReference>
<dbReference type="InterPro" id="IPR003961">
    <property type="entry name" value="FN3_dom"/>
</dbReference>
<dbReference type="PRINTS" id="PR00723">
    <property type="entry name" value="SUBTILISIN"/>
</dbReference>
<feature type="active site" description="Charge relay system" evidence="6">
    <location>
        <position position="173"/>
    </location>
</feature>
<feature type="domain" description="Fibronectin type-III" evidence="8">
    <location>
        <begin position="1257"/>
        <end position="1342"/>
    </location>
</feature>
<dbReference type="SUPFAM" id="SSF52743">
    <property type="entry name" value="Subtilisin-like"/>
    <property type="match status" value="1"/>
</dbReference>
<evidence type="ECO:0000256" key="2">
    <source>
        <dbReference type="ARBA" id="ARBA00022670"/>
    </source>
</evidence>
<dbReference type="InterPro" id="IPR015500">
    <property type="entry name" value="Peptidase_S8_subtilisin-rel"/>
</dbReference>
<feature type="active site" description="Charge relay system" evidence="6">
    <location>
        <position position="204"/>
    </location>
</feature>
<dbReference type="PROSITE" id="PS00136">
    <property type="entry name" value="SUBTILASE_ASP"/>
    <property type="match status" value="1"/>
</dbReference>
<dbReference type="Pfam" id="PF00041">
    <property type="entry name" value="fn3"/>
    <property type="match status" value="2"/>
</dbReference>
<evidence type="ECO:0000313" key="9">
    <source>
        <dbReference type="EMBL" id="TBL69888.1"/>
    </source>
</evidence>
<evidence type="ECO:0000256" key="3">
    <source>
        <dbReference type="ARBA" id="ARBA00022723"/>
    </source>
</evidence>
<dbReference type="Gene3D" id="2.60.40.10">
    <property type="entry name" value="Immunoglobulins"/>
    <property type="match status" value="3"/>
</dbReference>
<organism evidence="9 10">
    <name type="scientific">Paenibacillus thalictri</name>
    <dbReference type="NCBI Taxonomy" id="2527873"/>
    <lineage>
        <taxon>Bacteria</taxon>
        <taxon>Bacillati</taxon>
        <taxon>Bacillota</taxon>
        <taxon>Bacilli</taxon>
        <taxon>Bacillales</taxon>
        <taxon>Paenibacillaceae</taxon>
        <taxon>Paenibacillus</taxon>
    </lineage>
</organism>
<dbReference type="InterPro" id="IPR000209">
    <property type="entry name" value="Peptidase_S8/S53_dom"/>
</dbReference>
<dbReference type="Proteomes" id="UP000293142">
    <property type="component" value="Unassembled WGS sequence"/>
</dbReference>
<dbReference type="Gene3D" id="2.60.120.380">
    <property type="match status" value="1"/>
</dbReference>
<evidence type="ECO:0000313" key="10">
    <source>
        <dbReference type="Proteomes" id="UP000293142"/>
    </source>
</evidence>
<dbReference type="GO" id="GO:0006508">
    <property type="term" value="P:proteolysis"/>
    <property type="evidence" value="ECO:0007669"/>
    <property type="project" value="UniProtKB-KW"/>
</dbReference>
<dbReference type="PROSITE" id="PS00138">
    <property type="entry name" value="SUBTILASE_SER"/>
    <property type="match status" value="1"/>
</dbReference>
<protein>
    <recommendedName>
        <fullName evidence="8">Fibronectin type-III domain-containing protein</fullName>
    </recommendedName>
</protein>
<dbReference type="Pfam" id="PF00082">
    <property type="entry name" value="Peptidase_S8"/>
    <property type="match status" value="1"/>
</dbReference>
<dbReference type="SUPFAM" id="SSF49265">
    <property type="entry name" value="Fibronectin type III"/>
    <property type="match status" value="2"/>
</dbReference>
<dbReference type="SMART" id="SM00060">
    <property type="entry name" value="FN3"/>
    <property type="match status" value="3"/>
</dbReference>
<gene>
    <name evidence="9" type="ORF">EYB31_34485</name>
</gene>
<evidence type="ECO:0000256" key="7">
    <source>
        <dbReference type="RuleBase" id="RU003355"/>
    </source>
</evidence>
<sequence length="1342" mass="149592">MYRERLILKIKIIKLILAILLLQITNFSYLSLTNAADVQPNMKAVTSVLKNEAVTGDVYSTRVSQATYDIPSQEKLFIIKFFDYEKGITSFREKKRVFSHSYKNIPMVTAKLSQKDKEEIKLDNNVAFIEEDHYITKTSNIPQNLKEFNALETLGTFKKEEPYGPGVRVAILDTGIDVNNSQLQIAGGISFIPTEPSYSDYNGHGTHVAGIFSTISGITGGGQSWVELFSEKVMDRNGKGTYSGVIQAVDWAIDQKMDIISMSFTGDEYSPALKEVMERASEKGILLIAPSGNEGRGEVLYPAAFPTVLAVGAVDQNNKLAYFSNTGREIDLVAPGVNVKSLYLNNEFTSLSGTSMAVPHVAGVAALIKKEHTQFSNEDLTSIIKKTATRLGEPQKYGKGLVNAARALEVASRYKPHVKGKTSVSDSVYSAVYSTMSSVQKSLIQAAGYTIPGSLNNNSIQTAFQIALNSNSFSTSIIAGEAKYFKITNDNGWRNIGINVTVTPSPGGSLSCKVINPQDNKSMRCNDLRAGRDLSINTANDFFYVQVNGYNSTDYVLSLEIKADLDTIFEPNETFDQAKSIEVGASYPAWIWDKYDEDFYEFIAPMDGVMEIKLYADGVSPFAAMYNSNREIVGYIEDYEITNDSRSQIRVNAGQKYYLEIYSDNPVKYSFYVRQLDLIHNSSLNLKTNQPLDIDSAGPVVVTYSFDTSTPVTFYTDRYGGYGPLTDVEMYLFEDAELTKKIEPANYFSDIKSDESNKVNIFIADFEAISNHTYYLKVIPRNGSNVHLRLGVAQEAFINSPINYSWIIDYAPNGWSKYYKFTAPRSGEYKFIFDRTDDMSYSYASYVSFCNDAYAAVCPEGSYISSGEIKNKTLFIGKDTPVFVGVYPTADSKIRFSIVESMDPNEVLINTIEEGSNEFNILFNNLYSNPTTLLSFTPIATGLYSFDPIYSSDDYNYPRAITELFRPFELNNKLLLNSLSVSMGNKLLHYLQQDVTYYFAVYANSPFKDETIGEFNKLKVSLNRIDNDSAPPSIPTNLSIAENTGTQMTLTWTESSDDVGVSCYEIFVDDLKVGETTSTSFTYHNKETRIYNFAIRAVDYAIHKSAFSTLSVMTKDIQAPTTPTNLRLSLTSSVISLSWSASSDNMWVESYDIYNGTELITSVSGNVTTFSFTLFPGTAYHFTVRARDTSGNISATSEVLTLTDFPTNFTYMYDLSGKLVYIKLSLNKIMTEFQYDENGNLVKRIMKSNIDPVRPSEPWNLQVTLIQDTSTVNLSWTRSTDNVEVVGYDIYNNDNIFLRSTTANSISLTGLPNGNYSFNVRAKDASGNLSSSSLPVNIQIKP</sequence>
<dbReference type="PANTHER" id="PTHR43806:SF11">
    <property type="entry name" value="CEREVISIN-RELATED"/>
    <property type="match status" value="1"/>
</dbReference>
<evidence type="ECO:0000256" key="4">
    <source>
        <dbReference type="ARBA" id="ARBA00022801"/>
    </source>
</evidence>
<dbReference type="InterPro" id="IPR023827">
    <property type="entry name" value="Peptidase_S8_Asp-AS"/>
</dbReference>
<comment type="caution">
    <text evidence="9">The sequence shown here is derived from an EMBL/GenBank/DDBJ whole genome shotgun (WGS) entry which is preliminary data.</text>
</comment>
<keyword evidence="3" id="KW-0479">Metal-binding</keyword>
<name>A0A4Q9DED2_9BACL</name>
<evidence type="ECO:0000259" key="8">
    <source>
        <dbReference type="PROSITE" id="PS50853"/>
    </source>
</evidence>
<evidence type="ECO:0000256" key="5">
    <source>
        <dbReference type="ARBA" id="ARBA00022825"/>
    </source>
</evidence>
<dbReference type="EMBL" id="SIRE01000035">
    <property type="protein sequence ID" value="TBL69888.1"/>
    <property type="molecule type" value="Genomic_DNA"/>
</dbReference>
<dbReference type="PROSITE" id="PS50853">
    <property type="entry name" value="FN3"/>
    <property type="match status" value="2"/>
</dbReference>
<keyword evidence="10" id="KW-1185">Reference proteome</keyword>
<feature type="domain" description="Fibronectin type-III" evidence="8">
    <location>
        <begin position="1119"/>
        <end position="1207"/>
    </location>
</feature>
<keyword evidence="5 6" id="KW-0720">Serine protease</keyword>
<dbReference type="InterPro" id="IPR036852">
    <property type="entry name" value="Peptidase_S8/S53_dom_sf"/>
</dbReference>
<dbReference type="InterPro" id="IPR050131">
    <property type="entry name" value="Peptidase_S8_subtilisin-like"/>
</dbReference>
<dbReference type="CDD" id="cd00063">
    <property type="entry name" value="FN3"/>
    <property type="match status" value="3"/>
</dbReference>